<dbReference type="GO" id="GO:0003677">
    <property type="term" value="F:DNA binding"/>
    <property type="evidence" value="ECO:0007669"/>
    <property type="project" value="InterPro"/>
</dbReference>
<dbReference type="InterPro" id="IPR009057">
    <property type="entry name" value="Homeodomain-like_sf"/>
</dbReference>
<feature type="domain" description="HTH psq-type" evidence="1">
    <location>
        <begin position="28"/>
        <end position="71"/>
    </location>
</feature>
<dbReference type="InterPro" id="IPR007889">
    <property type="entry name" value="HTH_Psq"/>
</dbReference>
<proteinExistence type="predicted"/>
<organism evidence="2">
    <name type="scientific">Psilocybe cubensis</name>
    <name type="common">Psychedelic mushroom</name>
    <name type="synonym">Stropharia cubensis</name>
    <dbReference type="NCBI Taxonomy" id="181762"/>
    <lineage>
        <taxon>Eukaryota</taxon>
        <taxon>Fungi</taxon>
        <taxon>Dikarya</taxon>
        <taxon>Basidiomycota</taxon>
        <taxon>Agaricomycotina</taxon>
        <taxon>Agaricomycetes</taxon>
        <taxon>Agaricomycetidae</taxon>
        <taxon>Agaricales</taxon>
        <taxon>Agaricineae</taxon>
        <taxon>Strophariaceae</taxon>
        <taxon>Psilocybe</taxon>
    </lineage>
</organism>
<sequence>MSTTSPVSPHDSTNDDIPDLINNTVENRIQEAIQAIMSSPLKSNGQHTLSIREACRIYSVKRGMLTNRLNGVKTKRDAHAGERALSDAEESILVDWAKTLGRRGFPVTQDMLREYASVSAILLYCMCCDW</sequence>
<evidence type="ECO:0000259" key="1">
    <source>
        <dbReference type="Pfam" id="PF05225"/>
    </source>
</evidence>
<dbReference type="Pfam" id="PF05225">
    <property type="entry name" value="HTH_psq"/>
    <property type="match status" value="1"/>
</dbReference>
<dbReference type="EMBL" id="JAFIQS010000016">
    <property type="protein sequence ID" value="KAG5162988.1"/>
    <property type="molecule type" value="Genomic_DNA"/>
</dbReference>
<dbReference type="AlphaFoldDB" id="A0A8H7XNR1"/>
<protein>
    <recommendedName>
        <fullName evidence="1">HTH psq-type domain-containing protein</fullName>
    </recommendedName>
</protein>
<name>A0A8H7XNR1_PSICU</name>
<evidence type="ECO:0000313" key="2">
    <source>
        <dbReference type="EMBL" id="KAG5162988.1"/>
    </source>
</evidence>
<dbReference type="SUPFAM" id="SSF46689">
    <property type="entry name" value="Homeodomain-like"/>
    <property type="match status" value="1"/>
</dbReference>
<comment type="caution">
    <text evidence="2">The sequence shown here is derived from an EMBL/GenBank/DDBJ whole genome shotgun (WGS) entry which is preliminary data.</text>
</comment>
<gene>
    <name evidence="2" type="ORF">JR316_011855</name>
</gene>
<accession>A0A8H7XNR1</accession>
<reference evidence="2" key="1">
    <citation type="submission" date="2021-02" db="EMBL/GenBank/DDBJ databases">
        <title>Psilocybe cubensis genome.</title>
        <authorList>
            <person name="Mckernan K.J."/>
            <person name="Crawford S."/>
            <person name="Trippe A."/>
            <person name="Kane L.T."/>
            <person name="Mclaughlin S."/>
        </authorList>
    </citation>
    <scope>NUCLEOTIDE SEQUENCE [LARGE SCALE GENOMIC DNA]</scope>
    <source>
        <strain evidence="2">MGC-MH-2018</strain>
    </source>
</reference>